<dbReference type="EMBL" id="CM037628">
    <property type="protein sequence ID" value="KAH7997258.1"/>
    <property type="molecule type" value="Genomic_DNA"/>
</dbReference>
<dbReference type="Proteomes" id="UP000827872">
    <property type="component" value="Linkage Group LG15"/>
</dbReference>
<name>A0ACB8EX55_9SAUR</name>
<organism evidence="1 2">
    <name type="scientific">Sphaerodactylus townsendi</name>
    <dbReference type="NCBI Taxonomy" id="933632"/>
    <lineage>
        <taxon>Eukaryota</taxon>
        <taxon>Metazoa</taxon>
        <taxon>Chordata</taxon>
        <taxon>Craniata</taxon>
        <taxon>Vertebrata</taxon>
        <taxon>Euteleostomi</taxon>
        <taxon>Lepidosauria</taxon>
        <taxon>Squamata</taxon>
        <taxon>Bifurcata</taxon>
        <taxon>Gekkota</taxon>
        <taxon>Sphaerodactylidae</taxon>
        <taxon>Sphaerodactylus</taxon>
    </lineage>
</organism>
<reference evidence="1" key="1">
    <citation type="submission" date="2021-08" db="EMBL/GenBank/DDBJ databases">
        <title>The first chromosome-level gecko genome reveals the dynamic sex chromosomes of Neotropical dwarf geckos (Sphaerodactylidae: Sphaerodactylus).</title>
        <authorList>
            <person name="Pinto B.J."/>
            <person name="Keating S.E."/>
            <person name="Gamble T."/>
        </authorList>
    </citation>
    <scope>NUCLEOTIDE SEQUENCE</scope>
    <source>
        <strain evidence="1">TG3544</strain>
    </source>
</reference>
<sequence length="242" mass="26582">MTAEKKGGLDVVYPGMQLRDVQSANGLGVSSLKCWSSAPVRWAHAPRVIHGDLGKLSRPVQEFVEHGVRLCQPENIHICDGTEKENGKILNLLESEGVIKALTKYENCWLAKTDPKDVARVESRTVIVTENQRDTIPIPVSGAKGQLGNWMNPKAFQEAMDDRFPGCMKGRTMYVIPYSMGPIGSPLSKIGIQLTDSAYVVASMRIMTRMGAAVLRNLGDGEFVKCLHSVGRPLPLEGKRRP</sequence>
<evidence type="ECO:0000313" key="2">
    <source>
        <dbReference type="Proteomes" id="UP000827872"/>
    </source>
</evidence>
<accession>A0ACB8EX55</accession>
<comment type="caution">
    <text evidence="1">The sequence shown here is derived from an EMBL/GenBank/DDBJ whole genome shotgun (WGS) entry which is preliminary data.</text>
</comment>
<proteinExistence type="predicted"/>
<gene>
    <name evidence="1" type="primary">PCK2</name>
    <name evidence="1" type="ORF">K3G42_014369</name>
</gene>
<evidence type="ECO:0000313" key="1">
    <source>
        <dbReference type="EMBL" id="KAH7997258.1"/>
    </source>
</evidence>
<keyword evidence="2" id="KW-1185">Reference proteome</keyword>
<protein>
    <submittedName>
        <fullName evidence="1">Protein kinase C (PKC)-like Pck2</fullName>
    </submittedName>
</protein>